<protein>
    <submittedName>
        <fullName evidence="1">Uncharacterized protein</fullName>
    </submittedName>
</protein>
<proteinExistence type="predicted"/>
<evidence type="ECO:0000313" key="1">
    <source>
        <dbReference type="EMBL" id="KAJ0033988.1"/>
    </source>
</evidence>
<gene>
    <name evidence="1" type="ORF">Pint_25831</name>
</gene>
<comment type="caution">
    <text evidence="1">The sequence shown here is derived from an EMBL/GenBank/DDBJ whole genome shotgun (WGS) entry which is preliminary data.</text>
</comment>
<reference evidence="2" key="1">
    <citation type="journal article" date="2023" name="G3 (Bethesda)">
        <title>Genome assembly and association tests identify interacting loci associated with vigor, precocity, and sex in interspecific pistachio rootstocks.</title>
        <authorList>
            <person name="Palmer W."/>
            <person name="Jacygrad E."/>
            <person name="Sagayaradj S."/>
            <person name="Cavanaugh K."/>
            <person name="Han R."/>
            <person name="Bertier L."/>
            <person name="Beede B."/>
            <person name="Kafkas S."/>
            <person name="Golino D."/>
            <person name="Preece J."/>
            <person name="Michelmore R."/>
        </authorList>
    </citation>
    <scope>NUCLEOTIDE SEQUENCE [LARGE SCALE GENOMIC DNA]</scope>
</reference>
<dbReference type="Proteomes" id="UP001163603">
    <property type="component" value="Chromosome 7"/>
</dbReference>
<dbReference type="EMBL" id="CM047742">
    <property type="protein sequence ID" value="KAJ0033988.1"/>
    <property type="molecule type" value="Genomic_DNA"/>
</dbReference>
<name>A0ACC0YAN2_9ROSI</name>
<organism evidence="1 2">
    <name type="scientific">Pistacia integerrima</name>
    <dbReference type="NCBI Taxonomy" id="434235"/>
    <lineage>
        <taxon>Eukaryota</taxon>
        <taxon>Viridiplantae</taxon>
        <taxon>Streptophyta</taxon>
        <taxon>Embryophyta</taxon>
        <taxon>Tracheophyta</taxon>
        <taxon>Spermatophyta</taxon>
        <taxon>Magnoliopsida</taxon>
        <taxon>eudicotyledons</taxon>
        <taxon>Gunneridae</taxon>
        <taxon>Pentapetalae</taxon>
        <taxon>rosids</taxon>
        <taxon>malvids</taxon>
        <taxon>Sapindales</taxon>
        <taxon>Anacardiaceae</taxon>
        <taxon>Pistacia</taxon>
    </lineage>
</organism>
<keyword evidence="2" id="KW-1185">Reference proteome</keyword>
<sequence length="179" mass="20435">MLAAEAAFGAVHEGLNMETCWDNFKNSWVWDELRRARNYRPLYFALGSYILRGRSSFTLKHGKRDHEATDVARLHSPIQYPKPDGVLSFDVPTSLHRSNTNHEHDQPAHFRLMDPKIPELVNLPEYGAPESRYYNENQLKLQINAVNCLHCKACDIKDPKQNIEWTVPEGGGGPGYSVM</sequence>
<evidence type="ECO:0000313" key="2">
    <source>
        <dbReference type="Proteomes" id="UP001163603"/>
    </source>
</evidence>
<accession>A0ACC0YAN2</accession>